<evidence type="ECO:0000313" key="2">
    <source>
        <dbReference type="EMBL" id="MFG6447323.1"/>
    </source>
</evidence>
<organism evidence="2 3">
    <name type="scientific">Roseateles rivi</name>
    <dbReference type="NCBI Taxonomy" id="3299028"/>
    <lineage>
        <taxon>Bacteria</taxon>
        <taxon>Pseudomonadati</taxon>
        <taxon>Pseudomonadota</taxon>
        <taxon>Betaproteobacteria</taxon>
        <taxon>Burkholderiales</taxon>
        <taxon>Sphaerotilaceae</taxon>
        <taxon>Roseateles</taxon>
    </lineage>
</organism>
<comment type="caution">
    <text evidence="2">The sequence shown here is derived from an EMBL/GenBank/DDBJ whole genome shotgun (WGS) entry which is preliminary data.</text>
</comment>
<keyword evidence="1" id="KW-0812">Transmembrane</keyword>
<keyword evidence="3" id="KW-1185">Reference proteome</keyword>
<gene>
    <name evidence="2" type="ORF">ACG0Z6_03595</name>
</gene>
<reference evidence="2 3" key="1">
    <citation type="submission" date="2024-08" db="EMBL/GenBank/DDBJ databases">
        <authorList>
            <person name="Lu H."/>
        </authorList>
    </citation>
    <scope>NUCLEOTIDE SEQUENCE [LARGE SCALE GENOMIC DNA]</scope>
    <source>
        <strain evidence="2 3">BYS180W</strain>
    </source>
</reference>
<dbReference type="RefSeq" id="WP_394458689.1">
    <property type="nucleotide sequence ID" value="NZ_JBIGHZ010000001.1"/>
</dbReference>
<dbReference type="Proteomes" id="UP001606099">
    <property type="component" value="Unassembled WGS sequence"/>
</dbReference>
<evidence type="ECO:0000313" key="3">
    <source>
        <dbReference type="Proteomes" id="UP001606099"/>
    </source>
</evidence>
<name>A0ABW7FSP7_9BURK</name>
<proteinExistence type="predicted"/>
<evidence type="ECO:0000256" key="1">
    <source>
        <dbReference type="SAM" id="Phobius"/>
    </source>
</evidence>
<accession>A0ABW7FSP7</accession>
<sequence>MPLVSHASPTPFLVAPGGASRLAFRSHYDPLLPASARRRGQQLLQAARRAELWVAAIGALSLIGLMVGWLG</sequence>
<keyword evidence="1" id="KW-0472">Membrane</keyword>
<protein>
    <submittedName>
        <fullName evidence="2">Uncharacterized protein</fullName>
    </submittedName>
</protein>
<keyword evidence="1" id="KW-1133">Transmembrane helix</keyword>
<feature type="transmembrane region" description="Helical" evidence="1">
    <location>
        <begin position="52"/>
        <end position="70"/>
    </location>
</feature>
<dbReference type="EMBL" id="JBIGHZ010000001">
    <property type="protein sequence ID" value="MFG6447323.1"/>
    <property type="molecule type" value="Genomic_DNA"/>
</dbReference>